<organism evidence="1 2">
    <name type="scientific">Halocaridina rubra</name>
    <name type="common">Hawaiian red shrimp</name>
    <dbReference type="NCBI Taxonomy" id="373956"/>
    <lineage>
        <taxon>Eukaryota</taxon>
        <taxon>Metazoa</taxon>
        <taxon>Ecdysozoa</taxon>
        <taxon>Arthropoda</taxon>
        <taxon>Crustacea</taxon>
        <taxon>Multicrustacea</taxon>
        <taxon>Malacostraca</taxon>
        <taxon>Eumalacostraca</taxon>
        <taxon>Eucarida</taxon>
        <taxon>Decapoda</taxon>
        <taxon>Pleocyemata</taxon>
        <taxon>Caridea</taxon>
        <taxon>Atyoidea</taxon>
        <taxon>Atyidae</taxon>
        <taxon>Halocaridina</taxon>
    </lineage>
</organism>
<name>A0AAN9AGH0_HALRR</name>
<gene>
    <name evidence="1" type="ORF">SK128_005560</name>
</gene>
<keyword evidence="2" id="KW-1185">Reference proteome</keyword>
<dbReference type="EMBL" id="JAXCGZ010000191">
    <property type="protein sequence ID" value="KAK7086439.1"/>
    <property type="molecule type" value="Genomic_DNA"/>
</dbReference>
<dbReference type="AlphaFoldDB" id="A0AAN9AGH0"/>
<dbReference type="Proteomes" id="UP001381693">
    <property type="component" value="Unassembled WGS sequence"/>
</dbReference>
<reference evidence="1 2" key="1">
    <citation type="submission" date="2023-11" db="EMBL/GenBank/DDBJ databases">
        <title>Halocaridina rubra genome assembly.</title>
        <authorList>
            <person name="Smith C."/>
        </authorList>
    </citation>
    <scope>NUCLEOTIDE SEQUENCE [LARGE SCALE GENOMIC DNA]</scope>
    <source>
        <strain evidence="1">EP-1</strain>
        <tissue evidence="1">Whole</tissue>
    </source>
</reference>
<evidence type="ECO:0000313" key="1">
    <source>
        <dbReference type="EMBL" id="KAK7086439.1"/>
    </source>
</evidence>
<evidence type="ECO:0000313" key="2">
    <source>
        <dbReference type="Proteomes" id="UP001381693"/>
    </source>
</evidence>
<proteinExistence type="predicted"/>
<protein>
    <submittedName>
        <fullName evidence="1">Uncharacterized protein</fullName>
    </submittedName>
</protein>
<sequence length="77" mass="8674">MHGGREQVTYAVEEEEDAGERTSICNCKHSSPVNNCKKLIHFDVISFRIVPPHVLSASTLGKNIFNDILHQQHTVVF</sequence>
<comment type="caution">
    <text evidence="1">The sequence shown here is derived from an EMBL/GenBank/DDBJ whole genome shotgun (WGS) entry which is preliminary data.</text>
</comment>
<accession>A0AAN9AGH0</accession>